<dbReference type="AlphaFoldDB" id="A0A8T9CCV1"/>
<dbReference type="InterPro" id="IPR008928">
    <property type="entry name" value="6-hairpin_glycosidase_sf"/>
</dbReference>
<dbReference type="PANTHER" id="PTHR31987:SF1">
    <property type="entry name" value="GLUTAMINASE A"/>
    <property type="match status" value="1"/>
</dbReference>
<feature type="signal peptide" evidence="1">
    <location>
        <begin position="1"/>
        <end position="19"/>
    </location>
</feature>
<evidence type="ECO:0000313" key="4">
    <source>
        <dbReference type="EMBL" id="TVY81710.1"/>
    </source>
</evidence>
<dbReference type="InterPro" id="IPR032514">
    <property type="entry name" value="GtaA_central"/>
</dbReference>
<proteinExistence type="predicted"/>
<accession>A0A8T9CCV1</accession>
<gene>
    <name evidence="4" type="primary">gtaA_0</name>
    <name evidence="4" type="ORF">LSUE1_G002307</name>
</gene>
<feature type="chain" id="PRO_5035925731" evidence="1">
    <location>
        <begin position="20"/>
        <end position="723"/>
    </location>
</feature>
<dbReference type="Proteomes" id="UP000469558">
    <property type="component" value="Unassembled WGS sequence"/>
</dbReference>
<name>A0A8T9CCV1_9HELO</name>
<dbReference type="InterPro" id="IPR052743">
    <property type="entry name" value="Glutaminase_GtaA"/>
</dbReference>
<comment type="caution">
    <text evidence="4">The sequence shown here is derived from an EMBL/GenBank/DDBJ whole genome shotgun (WGS) entry which is preliminary data.</text>
</comment>
<evidence type="ECO:0000313" key="5">
    <source>
        <dbReference type="Proteomes" id="UP000469558"/>
    </source>
</evidence>
<evidence type="ECO:0000256" key="1">
    <source>
        <dbReference type="SAM" id="SignalP"/>
    </source>
</evidence>
<organism evidence="4 5">
    <name type="scientific">Lachnellula suecica</name>
    <dbReference type="NCBI Taxonomy" id="602035"/>
    <lineage>
        <taxon>Eukaryota</taxon>
        <taxon>Fungi</taxon>
        <taxon>Dikarya</taxon>
        <taxon>Ascomycota</taxon>
        <taxon>Pezizomycotina</taxon>
        <taxon>Leotiomycetes</taxon>
        <taxon>Helotiales</taxon>
        <taxon>Lachnaceae</taxon>
        <taxon>Lachnellula</taxon>
    </lineage>
</organism>
<dbReference type="Pfam" id="PF17168">
    <property type="entry name" value="DUF5127"/>
    <property type="match status" value="1"/>
</dbReference>
<keyword evidence="5" id="KW-1185">Reference proteome</keyword>
<evidence type="ECO:0000259" key="3">
    <source>
        <dbReference type="Pfam" id="PF17168"/>
    </source>
</evidence>
<sequence>MKYHLLVVTLGALACGALASTFTPARPPAIPLAVKSPYLSSWLPVGKDGGAGGTLAGTWPQFWVGGNTGWTGLIKVDGKSYTWMGNPRINNVFPPNVDQISFEYTSTRSTFMMNVENKILMNVTFVSPTTPTDLRRQSVIGSYLEVTVASADRQSHNVQLYTDTSAEWAAAGNGNKLAQASNPLSFISVPCFSNQNGIASHRFWLQQQSEFNQDVDGNDDADWGYWYYSTAATASMTYESGTDQNVRQHFLSTGKLQNTEDTNYRAINNDWPVFGLANDLGNVGDDGITTLYTIVHAQQNAISFNGAGGKTVSVPSLWTSYFRSDADLVNFFHNDYVNEVGAVDHAIAHDALAAGGQDYLTITSLSVRQAFAGVQLCGTIDKPYLFLKEISSDGNLQTVDVLFPSIPIFLYANPILIKYMLDPLYENQEAGLFPQKYSIHDLGSHYPQATGHPSGDGEEMPVEECGNMIISTLAYAQRAADKSYLSQHYPLMQQWTEFLVTDALIPDNQLSTDDFQGRLANQTNLALKGIIAIEAMSVIAKLVGKDADATKYTNIAHDYINKWQKLAVVTTAKLPHTNLDYQDSNSHGLLYNLYADKLLGLNLVPQSIYDMQSEFYPTIAQEYGVPLDSRNTATKTDWQMWASAISSPSTQTMFNSLLVKWINATPTKGPFSDLIDVVTSGYGGGQQFRARPVVGGHFAAMALAPTSAGAKRVVEAQGRAWNA</sequence>
<dbReference type="SUPFAM" id="SSF48208">
    <property type="entry name" value="Six-hairpin glycosidases"/>
    <property type="match status" value="1"/>
</dbReference>
<dbReference type="OrthoDB" id="431715at2759"/>
<dbReference type="GO" id="GO:0005975">
    <property type="term" value="P:carbohydrate metabolic process"/>
    <property type="evidence" value="ECO:0007669"/>
    <property type="project" value="InterPro"/>
</dbReference>
<dbReference type="Pfam" id="PF16335">
    <property type="entry name" value="GtaA_6_Hairpin"/>
    <property type="match status" value="1"/>
</dbReference>
<reference evidence="4 5" key="1">
    <citation type="submission" date="2018-05" db="EMBL/GenBank/DDBJ databases">
        <title>Genome sequencing and assembly of the regulated plant pathogen Lachnellula willkommii and related sister species for the development of diagnostic species identification markers.</title>
        <authorList>
            <person name="Giroux E."/>
            <person name="Bilodeau G."/>
        </authorList>
    </citation>
    <scope>NUCLEOTIDE SEQUENCE [LARGE SCALE GENOMIC DNA]</scope>
    <source>
        <strain evidence="4 5">CBS 268.59</strain>
    </source>
</reference>
<protein>
    <submittedName>
        <fullName evidence="4">Glutaminase A</fullName>
    </submittedName>
</protein>
<evidence type="ECO:0000259" key="2">
    <source>
        <dbReference type="Pfam" id="PF16335"/>
    </source>
</evidence>
<keyword evidence="1" id="KW-0732">Signal</keyword>
<feature type="domain" description="Glutaminase A central" evidence="2">
    <location>
        <begin position="356"/>
        <end position="700"/>
    </location>
</feature>
<dbReference type="GO" id="GO:0003824">
    <property type="term" value="F:catalytic activity"/>
    <property type="evidence" value="ECO:0007669"/>
    <property type="project" value="UniProtKB-ARBA"/>
</dbReference>
<dbReference type="PANTHER" id="PTHR31987">
    <property type="entry name" value="GLUTAMINASE A-RELATED"/>
    <property type="match status" value="1"/>
</dbReference>
<dbReference type="Gene3D" id="1.50.10.10">
    <property type="match status" value="1"/>
</dbReference>
<dbReference type="InterPro" id="IPR012341">
    <property type="entry name" value="6hp_glycosidase-like_sf"/>
</dbReference>
<feature type="domain" description="Glutaminase A N-terminal" evidence="3">
    <location>
        <begin position="107"/>
        <end position="338"/>
    </location>
</feature>
<dbReference type="InterPro" id="IPR033433">
    <property type="entry name" value="GtaA_N"/>
</dbReference>
<dbReference type="EMBL" id="QGMK01000435">
    <property type="protein sequence ID" value="TVY81710.1"/>
    <property type="molecule type" value="Genomic_DNA"/>
</dbReference>
<dbReference type="PROSITE" id="PS51257">
    <property type="entry name" value="PROKAR_LIPOPROTEIN"/>
    <property type="match status" value="1"/>
</dbReference>